<proteinExistence type="predicted"/>
<accession>A0A7W4Z8J4</accession>
<dbReference type="AlphaFoldDB" id="A0A7W4Z8J4"/>
<dbReference type="Proteomes" id="UP000535937">
    <property type="component" value="Unassembled WGS sequence"/>
</dbReference>
<sequence>MRFAQKALRPPLLATLMVIENIRIAATIILSLTGSKAFACSCGEFPTISEQYKSAEIVVLAKLKAIGSTTFKWKVTESIKGAKPKFLDVEQGLTSCDPQIKDGQEWLLFLKENESPVLGWCSFNRNTEFLEKGWRQ</sequence>
<dbReference type="RefSeq" id="WP_183458136.1">
    <property type="nucleotide sequence ID" value="NZ_JACHWZ010000005.1"/>
</dbReference>
<protein>
    <recommendedName>
        <fullName evidence="3">Tissue inhibitor of metalloproteinase</fullName>
    </recommendedName>
</protein>
<organism evidence="1 2">
    <name type="scientific">Microbulbifer rhizosphaerae</name>
    <dbReference type="NCBI Taxonomy" id="1562603"/>
    <lineage>
        <taxon>Bacteria</taxon>
        <taxon>Pseudomonadati</taxon>
        <taxon>Pseudomonadota</taxon>
        <taxon>Gammaproteobacteria</taxon>
        <taxon>Cellvibrionales</taxon>
        <taxon>Microbulbiferaceae</taxon>
        <taxon>Microbulbifer</taxon>
    </lineage>
</organism>
<dbReference type="EMBL" id="JACHWZ010000005">
    <property type="protein sequence ID" value="MBB3060611.1"/>
    <property type="molecule type" value="Genomic_DNA"/>
</dbReference>
<evidence type="ECO:0000313" key="2">
    <source>
        <dbReference type="Proteomes" id="UP000535937"/>
    </source>
</evidence>
<evidence type="ECO:0008006" key="3">
    <source>
        <dbReference type="Google" id="ProtNLM"/>
    </source>
</evidence>
<comment type="caution">
    <text evidence="1">The sequence shown here is derived from an EMBL/GenBank/DDBJ whole genome shotgun (WGS) entry which is preliminary data.</text>
</comment>
<keyword evidence="2" id="KW-1185">Reference proteome</keyword>
<gene>
    <name evidence="1" type="ORF">FHS09_001430</name>
</gene>
<reference evidence="1 2" key="1">
    <citation type="submission" date="2020-08" db="EMBL/GenBank/DDBJ databases">
        <title>Genomic Encyclopedia of Type Strains, Phase III (KMG-III): the genomes of soil and plant-associated and newly described type strains.</title>
        <authorList>
            <person name="Whitman W."/>
        </authorList>
    </citation>
    <scope>NUCLEOTIDE SEQUENCE [LARGE SCALE GENOMIC DNA]</scope>
    <source>
        <strain evidence="1 2">CECT 8799</strain>
    </source>
</reference>
<evidence type="ECO:0000313" key="1">
    <source>
        <dbReference type="EMBL" id="MBB3060611.1"/>
    </source>
</evidence>
<name>A0A7W4Z8J4_9GAMM</name>